<dbReference type="EMBL" id="JACRTI010000059">
    <property type="protein sequence ID" value="MBC8603457.1"/>
    <property type="molecule type" value="Genomic_DNA"/>
</dbReference>
<name>A0A3D8HA00_9BACT</name>
<organism evidence="3 4">
    <name type="scientific">Parabacteroides acidifaciens</name>
    <dbReference type="NCBI Taxonomy" id="2290935"/>
    <lineage>
        <taxon>Bacteria</taxon>
        <taxon>Pseudomonadati</taxon>
        <taxon>Bacteroidota</taxon>
        <taxon>Bacteroidia</taxon>
        <taxon>Bacteroidales</taxon>
        <taxon>Tannerellaceae</taxon>
        <taxon>Parabacteroides</taxon>
    </lineage>
</organism>
<comment type="caution">
    <text evidence="3">The sequence shown here is derived from an EMBL/GenBank/DDBJ whole genome shotgun (WGS) entry which is preliminary data.</text>
</comment>
<dbReference type="Proteomes" id="UP000256321">
    <property type="component" value="Unassembled WGS sequence"/>
</dbReference>
<evidence type="ECO:0000313" key="3">
    <source>
        <dbReference type="EMBL" id="RDU47823.1"/>
    </source>
</evidence>
<evidence type="ECO:0000313" key="5">
    <source>
        <dbReference type="Proteomes" id="UP000629596"/>
    </source>
</evidence>
<protein>
    <submittedName>
        <fullName evidence="3">Type II toxin-antitoxin system RelE/ParE family toxin</fullName>
    </submittedName>
</protein>
<keyword evidence="1" id="KW-1277">Toxin-antitoxin system</keyword>
<evidence type="ECO:0000256" key="1">
    <source>
        <dbReference type="ARBA" id="ARBA00022649"/>
    </source>
</evidence>
<evidence type="ECO:0000313" key="4">
    <source>
        <dbReference type="Proteomes" id="UP000256321"/>
    </source>
</evidence>
<dbReference type="InterPro" id="IPR007712">
    <property type="entry name" value="RelE/ParE_toxin"/>
</dbReference>
<dbReference type="AlphaFoldDB" id="A0A3D8HA00"/>
<dbReference type="Proteomes" id="UP000629596">
    <property type="component" value="Unassembled WGS sequence"/>
</dbReference>
<evidence type="ECO:0000313" key="2">
    <source>
        <dbReference type="EMBL" id="MBC8603457.1"/>
    </source>
</evidence>
<accession>A0A3D8HA00</accession>
<reference evidence="2 5" key="2">
    <citation type="submission" date="2020-08" db="EMBL/GenBank/DDBJ databases">
        <title>Genome public.</title>
        <authorList>
            <person name="Liu C."/>
            <person name="Sun Q."/>
        </authorList>
    </citation>
    <scope>NUCLEOTIDE SEQUENCE [LARGE SCALE GENOMIC DNA]</scope>
    <source>
        <strain evidence="2 5">426_9</strain>
    </source>
</reference>
<dbReference type="InterPro" id="IPR035093">
    <property type="entry name" value="RelE/ParE_toxin_dom_sf"/>
</dbReference>
<gene>
    <name evidence="3" type="ORF">DWU89_17640</name>
    <name evidence="2" type="ORF">H8784_17240</name>
</gene>
<proteinExistence type="predicted"/>
<dbReference type="EMBL" id="QREV01000059">
    <property type="protein sequence ID" value="RDU47823.1"/>
    <property type="molecule type" value="Genomic_DNA"/>
</dbReference>
<dbReference type="Pfam" id="PF05016">
    <property type="entry name" value="ParE_toxin"/>
    <property type="match status" value="1"/>
</dbReference>
<keyword evidence="5" id="KW-1185">Reference proteome</keyword>
<dbReference type="Gene3D" id="3.30.2310.20">
    <property type="entry name" value="RelE-like"/>
    <property type="match status" value="1"/>
</dbReference>
<reference evidence="3 4" key="1">
    <citation type="submission" date="2018-07" db="EMBL/GenBank/DDBJ databases">
        <title>Parabacteroides acidifaciens nov. sp., isolated from human feces.</title>
        <authorList>
            <person name="Wang Y.J."/>
        </authorList>
    </citation>
    <scope>NUCLEOTIDE SEQUENCE [LARGE SCALE GENOMIC DNA]</scope>
    <source>
        <strain evidence="3 4">426-9</strain>
    </source>
</reference>
<dbReference type="RefSeq" id="WP_115500944.1">
    <property type="nucleotide sequence ID" value="NZ_JACRTI010000059.1"/>
</dbReference>
<sequence>MVSYRRSISWTEKARLDIKDIFKFYDQRNGNKRYSKKLKDCFKEAAKQASLFPLSGQGTEYPHVRYIVVMPYYSLFYHFNNQAITVLVLWDNRREPSRLTYTLRNLSPQYLCEPEVPYGKQHKPDSGSGK</sequence>